<dbReference type="RefSeq" id="WP_055264901.1">
    <property type="nucleotide sequence ID" value="NZ_CABIXQ010000007.1"/>
</dbReference>
<name>A0A174DXP1_9CLOT</name>
<feature type="domain" description="GH3 C-terminal" evidence="2">
    <location>
        <begin position="433"/>
        <end position="546"/>
    </location>
</feature>
<dbReference type="Pfam" id="PF03321">
    <property type="entry name" value="GH3"/>
    <property type="match status" value="1"/>
</dbReference>
<dbReference type="GO" id="GO:0005737">
    <property type="term" value="C:cytoplasm"/>
    <property type="evidence" value="ECO:0007669"/>
    <property type="project" value="TreeGrafter"/>
</dbReference>
<protein>
    <submittedName>
        <fullName evidence="3">Plant auxin-responsive GH3-like protein</fullName>
    </submittedName>
</protein>
<evidence type="ECO:0000259" key="2">
    <source>
        <dbReference type="Pfam" id="PF23572"/>
    </source>
</evidence>
<organism evidence="3 4">
    <name type="scientific">Clostridium disporicum</name>
    <dbReference type="NCBI Taxonomy" id="84024"/>
    <lineage>
        <taxon>Bacteria</taxon>
        <taxon>Bacillati</taxon>
        <taxon>Bacillota</taxon>
        <taxon>Clostridia</taxon>
        <taxon>Eubacteriales</taxon>
        <taxon>Clostridiaceae</taxon>
        <taxon>Clostridium</taxon>
    </lineage>
</organism>
<feature type="domain" description="GH3 middle" evidence="1">
    <location>
        <begin position="345"/>
        <end position="417"/>
    </location>
</feature>
<accession>A0A174DXP1</accession>
<dbReference type="Proteomes" id="UP000095594">
    <property type="component" value="Unassembled WGS sequence"/>
</dbReference>
<evidence type="ECO:0000313" key="4">
    <source>
        <dbReference type="Proteomes" id="UP000095594"/>
    </source>
</evidence>
<proteinExistence type="predicted"/>
<dbReference type="AlphaFoldDB" id="A0A174DXP1"/>
<sequence length="558" mass="64570">MSILSKLLYCSIITTGGIVENKFNRETKNAENVNKEILLKILKRNAKSEIGIKYDFQNVKSIEDYIRQVPLSNYLDYENYIDRMANGEKNILVSEEVEYFGHTSGTTGKQKLIPVTKSGRMAASKYMAILSQRFVYNNFRESFKYGKGLMFADTVTTTYTKSGIPICSATSGGMKKIKGLIPYMYTSPYEVMEVKDKEAQMYLHLLFALKERKLSYITSVFISNVLDLLRFLEEKIDLLVMDIRKGRINKSLNIDDITREKLKKYIKPDAARADKIDIERKRGFKGICKRIWPEITYIACVAGANFSIYDERVNYYTGNLPIYSTAYAATEATMGINPYIDKIRYVIIPDTVFYEFISVKDENKEIDKTYRLNELKLGEKYEIVITNQAGLYRYKLGDVIKVVGNYNNCPEIEFLYRKNQVLNMVSEKTTEEHLTISIQNTVKKLNLSLVDYTTIEDTTISPGRYIFYFEFKDDISRRNMIEFENVLDKELQRANLAYGRFRNNNRLAKVKVKVVNGGTFNIIKESLIKKGISKNQIKMPRVINDKKEILKILMSKTI</sequence>
<dbReference type="InterPro" id="IPR055378">
    <property type="entry name" value="GH3_C"/>
</dbReference>
<dbReference type="EMBL" id="CYZX01000007">
    <property type="protein sequence ID" value="CUO30273.1"/>
    <property type="molecule type" value="Genomic_DNA"/>
</dbReference>
<dbReference type="PANTHER" id="PTHR31901:SF9">
    <property type="entry name" value="GH3 DOMAIN-CONTAINING PROTEIN"/>
    <property type="match status" value="1"/>
</dbReference>
<dbReference type="GO" id="GO:0016881">
    <property type="term" value="F:acid-amino acid ligase activity"/>
    <property type="evidence" value="ECO:0007669"/>
    <property type="project" value="TreeGrafter"/>
</dbReference>
<dbReference type="InterPro" id="IPR055377">
    <property type="entry name" value="GH3_M"/>
</dbReference>
<reference evidence="3 4" key="1">
    <citation type="submission" date="2015-09" db="EMBL/GenBank/DDBJ databases">
        <authorList>
            <consortium name="Pathogen Informatics"/>
        </authorList>
    </citation>
    <scope>NUCLEOTIDE SEQUENCE [LARGE SCALE GENOMIC DNA]</scope>
    <source>
        <strain evidence="3 4">2789STDY5834856</strain>
    </source>
</reference>
<dbReference type="Pfam" id="PF23572">
    <property type="entry name" value="GH3_C"/>
    <property type="match status" value="1"/>
</dbReference>
<gene>
    <name evidence="3" type="ORF">ERS852471_01313</name>
</gene>
<dbReference type="InterPro" id="IPR004993">
    <property type="entry name" value="GH3"/>
</dbReference>
<evidence type="ECO:0000313" key="3">
    <source>
        <dbReference type="EMBL" id="CUO30273.1"/>
    </source>
</evidence>
<dbReference type="OrthoDB" id="614636at2"/>
<evidence type="ECO:0000259" key="1">
    <source>
        <dbReference type="Pfam" id="PF23571"/>
    </source>
</evidence>
<dbReference type="Pfam" id="PF23571">
    <property type="entry name" value="GH3_M"/>
    <property type="match status" value="1"/>
</dbReference>
<dbReference type="PANTHER" id="PTHR31901">
    <property type="entry name" value="GH3 DOMAIN-CONTAINING PROTEIN"/>
    <property type="match status" value="1"/>
</dbReference>